<feature type="transmembrane region" description="Helical" evidence="14">
    <location>
        <begin position="103"/>
        <end position="120"/>
    </location>
</feature>
<evidence type="ECO:0000256" key="5">
    <source>
        <dbReference type="ARBA" id="ARBA00022692"/>
    </source>
</evidence>
<evidence type="ECO:0000256" key="10">
    <source>
        <dbReference type="ARBA" id="ARBA00023136"/>
    </source>
</evidence>
<feature type="transmembrane region" description="Helical" evidence="14">
    <location>
        <begin position="382"/>
        <end position="399"/>
    </location>
</feature>
<dbReference type="PANTHER" id="PTHR48086">
    <property type="entry name" value="SODIUM/PROLINE SYMPORTER-RELATED"/>
    <property type="match status" value="1"/>
</dbReference>
<evidence type="ECO:0000256" key="14">
    <source>
        <dbReference type="SAM" id="Phobius"/>
    </source>
</evidence>
<dbReference type="InterPro" id="IPR001734">
    <property type="entry name" value="Na/solute_symporter"/>
</dbReference>
<dbReference type="PROSITE" id="PS50283">
    <property type="entry name" value="NA_SOLUT_SYMP_3"/>
    <property type="match status" value="1"/>
</dbReference>
<keyword evidence="8" id="KW-0915">Sodium</keyword>
<evidence type="ECO:0000313" key="15">
    <source>
        <dbReference type="EMBL" id="MCA9726543.1"/>
    </source>
</evidence>
<feature type="transmembrane region" description="Helical" evidence="14">
    <location>
        <begin position="244"/>
        <end position="264"/>
    </location>
</feature>
<dbReference type="PANTHER" id="PTHR48086:SF3">
    <property type="entry name" value="SODIUM_PROLINE SYMPORTER"/>
    <property type="match status" value="1"/>
</dbReference>
<evidence type="ECO:0000256" key="4">
    <source>
        <dbReference type="ARBA" id="ARBA00022475"/>
    </source>
</evidence>
<keyword evidence="11" id="KW-0739">Sodium transport</keyword>
<feature type="transmembrane region" description="Helical" evidence="14">
    <location>
        <begin position="170"/>
        <end position="190"/>
    </location>
</feature>
<reference evidence="15" key="2">
    <citation type="journal article" date="2021" name="Microbiome">
        <title>Successional dynamics and alternative stable states in a saline activated sludge microbial community over 9 years.</title>
        <authorList>
            <person name="Wang Y."/>
            <person name="Ye J."/>
            <person name="Ju F."/>
            <person name="Liu L."/>
            <person name="Boyd J.A."/>
            <person name="Deng Y."/>
            <person name="Parks D.H."/>
            <person name="Jiang X."/>
            <person name="Yin X."/>
            <person name="Woodcroft B.J."/>
            <person name="Tyson G.W."/>
            <person name="Hugenholtz P."/>
            <person name="Polz M.F."/>
            <person name="Zhang T."/>
        </authorList>
    </citation>
    <scope>NUCLEOTIDE SEQUENCE</scope>
    <source>
        <strain evidence="15">HKST-UBA01</strain>
    </source>
</reference>
<evidence type="ECO:0000256" key="6">
    <source>
        <dbReference type="ARBA" id="ARBA00022847"/>
    </source>
</evidence>
<dbReference type="AlphaFoldDB" id="A0A956LWB5"/>
<feature type="transmembrane region" description="Helical" evidence="14">
    <location>
        <begin position="406"/>
        <end position="423"/>
    </location>
</feature>
<keyword evidence="3" id="KW-0813">Transport</keyword>
<reference evidence="15" key="1">
    <citation type="submission" date="2020-04" db="EMBL/GenBank/DDBJ databases">
        <authorList>
            <person name="Zhang T."/>
        </authorList>
    </citation>
    <scope>NUCLEOTIDE SEQUENCE</scope>
    <source>
        <strain evidence="15">HKST-UBA01</strain>
    </source>
</reference>
<protein>
    <submittedName>
        <fullName evidence="15">Sodium:solute symporter</fullName>
    </submittedName>
</protein>
<keyword evidence="4" id="KW-1003">Cell membrane</keyword>
<evidence type="ECO:0000256" key="2">
    <source>
        <dbReference type="ARBA" id="ARBA00006434"/>
    </source>
</evidence>
<keyword evidence="7 14" id="KW-1133">Transmembrane helix</keyword>
<proteinExistence type="inferred from homology"/>
<dbReference type="GO" id="GO:0005886">
    <property type="term" value="C:plasma membrane"/>
    <property type="evidence" value="ECO:0007669"/>
    <property type="project" value="UniProtKB-SubCell"/>
</dbReference>
<feature type="transmembrane region" description="Helical" evidence="14">
    <location>
        <begin position="443"/>
        <end position="461"/>
    </location>
</feature>
<dbReference type="InterPro" id="IPR038377">
    <property type="entry name" value="Na/Glc_symporter_sf"/>
</dbReference>
<feature type="transmembrane region" description="Helical" evidence="14">
    <location>
        <begin position="202"/>
        <end position="223"/>
    </location>
</feature>
<dbReference type="Proteomes" id="UP000697710">
    <property type="component" value="Unassembled WGS sequence"/>
</dbReference>
<evidence type="ECO:0000256" key="11">
    <source>
        <dbReference type="ARBA" id="ARBA00023201"/>
    </source>
</evidence>
<keyword evidence="6" id="KW-0769">Symport</keyword>
<keyword evidence="10 14" id="KW-0472">Membrane</keyword>
<evidence type="ECO:0000256" key="1">
    <source>
        <dbReference type="ARBA" id="ARBA00004651"/>
    </source>
</evidence>
<feature type="transmembrane region" description="Helical" evidence="14">
    <location>
        <begin position="357"/>
        <end position="376"/>
    </location>
</feature>
<evidence type="ECO:0000256" key="8">
    <source>
        <dbReference type="ARBA" id="ARBA00023053"/>
    </source>
</evidence>
<accession>A0A956LWB5</accession>
<evidence type="ECO:0000256" key="9">
    <source>
        <dbReference type="ARBA" id="ARBA00023065"/>
    </source>
</evidence>
<dbReference type="Pfam" id="PF00474">
    <property type="entry name" value="SSF"/>
    <property type="match status" value="1"/>
</dbReference>
<comment type="catalytic activity">
    <reaction evidence="12">
        <text>L-proline(in) + Na(+)(in) = L-proline(out) + Na(+)(out)</text>
        <dbReference type="Rhea" id="RHEA:28967"/>
        <dbReference type="ChEBI" id="CHEBI:29101"/>
        <dbReference type="ChEBI" id="CHEBI:60039"/>
    </reaction>
</comment>
<evidence type="ECO:0000313" key="16">
    <source>
        <dbReference type="Proteomes" id="UP000697710"/>
    </source>
</evidence>
<dbReference type="EMBL" id="JAGQHR010000041">
    <property type="protein sequence ID" value="MCA9726543.1"/>
    <property type="molecule type" value="Genomic_DNA"/>
</dbReference>
<comment type="caution">
    <text evidence="15">The sequence shown here is derived from an EMBL/GenBank/DDBJ whole genome shotgun (WGS) entry which is preliminary data.</text>
</comment>
<evidence type="ECO:0000256" key="7">
    <source>
        <dbReference type="ARBA" id="ARBA00022989"/>
    </source>
</evidence>
<name>A0A956LWB5_UNCEI</name>
<dbReference type="InterPro" id="IPR050277">
    <property type="entry name" value="Sodium:Solute_Symporter"/>
</dbReference>
<evidence type="ECO:0000256" key="3">
    <source>
        <dbReference type="ARBA" id="ARBA00022448"/>
    </source>
</evidence>
<dbReference type="GO" id="GO:0006814">
    <property type="term" value="P:sodium ion transport"/>
    <property type="evidence" value="ECO:0007669"/>
    <property type="project" value="UniProtKB-KW"/>
</dbReference>
<organism evidence="15 16">
    <name type="scientific">Eiseniibacteriota bacterium</name>
    <dbReference type="NCBI Taxonomy" id="2212470"/>
    <lineage>
        <taxon>Bacteria</taxon>
        <taxon>Candidatus Eiseniibacteriota</taxon>
    </lineage>
</organism>
<comment type="subcellular location">
    <subcellularLocation>
        <location evidence="1">Cell membrane</location>
        <topology evidence="1">Multi-pass membrane protein</topology>
    </subcellularLocation>
</comment>
<keyword evidence="5 14" id="KW-0812">Transmembrane</keyword>
<feature type="transmembrane region" description="Helical" evidence="14">
    <location>
        <begin position="57"/>
        <end position="83"/>
    </location>
</feature>
<dbReference type="Gene3D" id="1.20.1730.10">
    <property type="entry name" value="Sodium/glucose cotransporter"/>
    <property type="match status" value="1"/>
</dbReference>
<feature type="transmembrane region" description="Helical" evidence="14">
    <location>
        <begin position="140"/>
        <end position="158"/>
    </location>
</feature>
<feature type="transmembrane region" description="Helical" evidence="14">
    <location>
        <begin position="284"/>
        <end position="304"/>
    </location>
</feature>
<sequence>MAAYAAAMWRLAPRVRTAEQFFAGRSRAGQDVAAGALVASIVISWIFAKSITNAANLGFRFGAVGAIAYAGWYLSIPIAGLVIYRLRTIHGARSLPELLSRRYGRAAAWAFLLIVLVRLLNEVWSNTAVIGSYFGAAGTPPYLAAATVFTLFTLLYTMRGGLRGSILTDVLQFVLGIFLLVFVIALILPHTGVKPLVTSGHWTLAGGVDLLLVAVIQSFSYPFHDPVLTDRGFLTRPRVMLRSYLIAGLVAAAFIAIFGLTGIYAKLSSLDVGQDAPLRVAQSFGVATLAAMTVLMMVSAGSTLDSTLSSFGKALAVDTGEIGYVAAMRVPGGVPRGSSSPASGPEEERRPIRLGRWAMVAAVVLGSIPLFTGATILKATTVSGTMVLGLAPVFLLIGLRSAGPFAFHFAFWPGVALGIVHALDRIPASWSIGEGSYAGLLGVNVYGSVLIVLAFLVGAGIDRLRFGSRAQNQ</sequence>
<comment type="similarity">
    <text evidence="2 13">Belongs to the sodium:solute symporter (SSF) (TC 2.A.21) family.</text>
</comment>
<keyword evidence="9" id="KW-0406">Ion transport</keyword>
<gene>
    <name evidence="15" type="ORF">KC729_02605</name>
</gene>
<feature type="transmembrane region" description="Helical" evidence="14">
    <location>
        <begin position="32"/>
        <end position="51"/>
    </location>
</feature>
<evidence type="ECO:0000256" key="13">
    <source>
        <dbReference type="RuleBase" id="RU362091"/>
    </source>
</evidence>
<evidence type="ECO:0000256" key="12">
    <source>
        <dbReference type="ARBA" id="ARBA00033708"/>
    </source>
</evidence>
<dbReference type="GO" id="GO:0015293">
    <property type="term" value="F:symporter activity"/>
    <property type="evidence" value="ECO:0007669"/>
    <property type="project" value="UniProtKB-KW"/>
</dbReference>